<evidence type="ECO:0000313" key="5">
    <source>
        <dbReference type="EMBL" id="ABF41589.1"/>
    </source>
</evidence>
<name>Q1ING1_KORVE</name>
<dbReference type="PANTHER" id="PTHR43179:SF12">
    <property type="entry name" value="GALACTOFURANOSYLTRANSFERASE GLFT2"/>
    <property type="match status" value="1"/>
</dbReference>
<protein>
    <submittedName>
        <fullName evidence="5">Glycosyl transferase, family 2</fullName>
    </submittedName>
</protein>
<dbReference type="AlphaFoldDB" id="Q1ING1"/>
<dbReference type="CAZy" id="GT2">
    <property type="family name" value="Glycosyltransferase Family 2"/>
</dbReference>
<keyword evidence="6" id="KW-1185">Reference proteome</keyword>
<dbReference type="RefSeq" id="WP_011523390.1">
    <property type="nucleotide sequence ID" value="NC_008009.1"/>
</dbReference>
<dbReference type="InterPro" id="IPR001173">
    <property type="entry name" value="Glyco_trans_2-like"/>
</dbReference>
<evidence type="ECO:0000256" key="3">
    <source>
        <dbReference type="ARBA" id="ARBA00022679"/>
    </source>
</evidence>
<dbReference type="KEGG" id="aba:Acid345_2588"/>
<dbReference type="SUPFAM" id="SSF53448">
    <property type="entry name" value="Nucleotide-diphospho-sugar transferases"/>
    <property type="match status" value="1"/>
</dbReference>
<dbReference type="EMBL" id="CP000360">
    <property type="protein sequence ID" value="ABF41589.1"/>
    <property type="molecule type" value="Genomic_DNA"/>
</dbReference>
<evidence type="ECO:0000313" key="6">
    <source>
        <dbReference type="Proteomes" id="UP000002432"/>
    </source>
</evidence>
<sequence length="306" mass="34070">MNRRYKIAVCVATYRRPAQLLRLLNALCALDFHAVVEPEIEIIVVDNDPDSSASSVFRGFRSSRFRISYHPEPRRGISYARNTAITHGNGSDLVAFIDDDEYPSRTWLDALIAAHLEFNAPIVAGPVVPIVPQPSGSDFAMLLRRLRHPSGTQLQSAGAGNVLISARVLRAMSPTWFDPRFAISGGEDTHFFRRCLAAGFPIVWADDAIVYETVPAARLAPPYLRARARNGANHWTRVEMELHPSLLNLSRRFAAGIARIFEGTLEKYFGGNVEDRMRGDLRLAEGIGNLYAFFGGTYEMYGASER</sequence>
<gene>
    <name evidence="5" type="ordered locus">Acid345_2588</name>
</gene>
<accession>Q1ING1</accession>
<dbReference type="GO" id="GO:0016757">
    <property type="term" value="F:glycosyltransferase activity"/>
    <property type="evidence" value="ECO:0007669"/>
    <property type="project" value="UniProtKB-KW"/>
</dbReference>
<dbReference type="PANTHER" id="PTHR43179">
    <property type="entry name" value="RHAMNOSYLTRANSFERASE WBBL"/>
    <property type="match status" value="1"/>
</dbReference>
<dbReference type="Pfam" id="PF00535">
    <property type="entry name" value="Glycos_transf_2"/>
    <property type="match status" value="1"/>
</dbReference>
<reference evidence="5 6" key="1">
    <citation type="journal article" date="2009" name="Appl. Environ. Microbiol.">
        <title>Three genomes from the phylum Acidobacteria provide insight into the lifestyles of these microorganisms in soils.</title>
        <authorList>
            <person name="Ward N.L."/>
            <person name="Challacombe J.F."/>
            <person name="Janssen P.H."/>
            <person name="Henrissat B."/>
            <person name="Coutinho P.M."/>
            <person name="Wu M."/>
            <person name="Xie G."/>
            <person name="Haft D.H."/>
            <person name="Sait M."/>
            <person name="Badger J."/>
            <person name="Barabote R.D."/>
            <person name="Bradley B."/>
            <person name="Brettin T.S."/>
            <person name="Brinkac L.M."/>
            <person name="Bruce D."/>
            <person name="Creasy T."/>
            <person name="Daugherty S.C."/>
            <person name="Davidsen T.M."/>
            <person name="DeBoy R.T."/>
            <person name="Detter J.C."/>
            <person name="Dodson R.J."/>
            <person name="Durkin A.S."/>
            <person name="Ganapathy A."/>
            <person name="Gwinn-Giglio M."/>
            <person name="Han C.S."/>
            <person name="Khouri H."/>
            <person name="Kiss H."/>
            <person name="Kothari S.P."/>
            <person name="Madupu R."/>
            <person name="Nelson K.E."/>
            <person name="Nelson W.C."/>
            <person name="Paulsen I."/>
            <person name="Penn K."/>
            <person name="Ren Q."/>
            <person name="Rosovitz M.J."/>
            <person name="Selengut J.D."/>
            <person name="Shrivastava S."/>
            <person name="Sullivan S.A."/>
            <person name="Tapia R."/>
            <person name="Thompson L.S."/>
            <person name="Watkins K.L."/>
            <person name="Yang Q."/>
            <person name="Yu C."/>
            <person name="Zafar N."/>
            <person name="Zhou L."/>
            <person name="Kuske C.R."/>
        </authorList>
    </citation>
    <scope>NUCLEOTIDE SEQUENCE [LARGE SCALE GENOMIC DNA]</scope>
    <source>
        <strain evidence="5 6">Ellin345</strain>
    </source>
</reference>
<dbReference type="eggNOG" id="COG1215">
    <property type="taxonomic scope" value="Bacteria"/>
</dbReference>
<organism evidence="5 6">
    <name type="scientific">Koribacter versatilis (strain Ellin345)</name>
    <dbReference type="NCBI Taxonomy" id="204669"/>
    <lineage>
        <taxon>Bacteria</taxon>
        <taxon>Pseudomonadati</taxon>
        <taxon>Acidobacteriota</taxon>
        <taxon>Terriglobia</taxon>
        <taxon>Terriglobales</taxon>
        <taxon>Candidatus Korobacteraceae</taxon>
        <taxon>Candidatus Korobacter</taxon>
    </lineage>
</organism>
<evidence type="ECO:0000256" key="1">
    <source>
        <dbReference type="ARBA" id="ARBA00006739"/>
    </source>
</evidence>
<dbReference type="CDD" id="cd00761">
    <property type="entry name" value="Glyco_tranf_GTA_type"/>
    <property type="match status" value="1"/>
</dbReference>
<evidence type="ECO:0000259" key="4">
    <source>
        <dbReference type="Pfam" id="PF00535"/>
    </source>
</evidence>
<dbReference type="InterPro" id="IPR029044">
    <property type="entry name" value="Nucleotide-diphossugar_trans"/>
</dbReference>
<keyword evidence="3 5" id="KW-0808">Transferase</keyword>
<dbReference type="EnsemblBacteria" id="ABF41589">
    <property type="protein sequence ID" value="ABF41589"/>
    <property type="gene ID" value="Acid345_2588"/>
</dbReference>
<comment type="similarity">
    <text evidence="1">Belongs to the glycosyltransferase 2 family.</text>
</comment>
<keyword evidence="2" id="KW-0328">Glycosyltransferase</keyword>
<dbReference type="Gene3D" id="3.90.550.10">
    <property type="entry name" value="Spore Coat Polysaccharide Biosynthesis Protein SpsA, Chain A"/>
    <property type="match status" value="1"/>
</dbReference>
<proteinExistence type="inferred from homology"/>
<dbReference type="HOGENOM" id="CLU_025996_3_1_0"/>
<dbReference type="STRING" id="204669.Acid345_2588"/>
<feature type="domain" description="Glycosyltransferase 2-like" evidence="4">
    <location>
        <begin position="9"/>
        <end position="130"/>
    </location>
</feature>
<evidence type="ECO:0000256" key="2">
    <source>
        <dbReference type="ARBA" id="ARBA00022676"/>
    </source>
</evidence>
<dbReference type="Proteomes" id="UP000002432">
    <property type="component" value="Chromosome"/>
</dbReference>